<proteinExistence type="predicted"/>
<evidence type="ECO:0000313" key="1">
    <source>
        <dbReference type="EMBL" id="CAG6641550.1"/>
    </source>
</evidence>
<name>A0A8D8R233_9HEMI</name>
<protein>
    <submittedName>
        <fullName evidence="1">Uncharacterized protein</fullName>
    </submittedName>
</protein>
<sequence length="108" mass="12106">MTSANIVRRPFSLRSESGPKLLSDSPLWEAKVDLLTPPGIPVGLPSSSTPRRVTGIWWVIIPPYFSSATQCYSRYSFTRRREILPLICETGLCSGTLSRSDLRPRIKL</sequence>
<reference evidence="1" key="1">
    <citation type="submission" date="2021-05" db="EMBL/GenBank/DDBJ databases">
        <authorList>
            <person name="Alioto T."/>
            <person name="Alioto T."/>
            <person name="Gomez Garrido J."/>
        </authorList>
    </citation>
    <scope>NUCLEOTIDE SEQUENCE</scope>
</reference>
<accession>A0A8D8R233</accession>
<dbReference type="AlphaFoldDB" id="A0A8D8R233"/>
<dbReference type="EMBL" id="HBUF01117904">
    <property type="protein sequence ID" value="CAG6641550.1"/>
    <property type="molecule type" value="Transcribed_RNA"/>
</dbReference>
<organism evidence="1">
    <name type="scientific">Cacopsylla melanoneura</name>
    <dbReference type="NCBI Taxonomy" id="428564"/>
    <lineage>
        <taxon>Eukaryota</taxon>
        <taxon>Metazoa</taxon>
        <taxon>Ecdysozoa</taxon>
        <taxon>Arthropoda</taxon>
        <taxon>Hexapoda</taxon>
        <taxon>Insecta</taxon>
        <taxon>Pterygota</taxon>
        <taxon>Neoptera</taxon>
        <taxon>Paraneoptera</taxon>
        <taxon>Hemiptera</taxon>
        <taxon>Sternorrhyncha</taxon>
        <taxon>Psylloidea</taxon>
        <taxon>Psyllidae</taxon>
        <taxon>Psyllinae</taxon>
        <taxon>Cacopsylla</taxon>
    </lineage>
</organism>